<reference evidence="2" key="1">
    <citation type="submission" date="2017-01" db="EMBL/GenBank/DDBJ databases">
        <authorList>
            <person name="Wang Y."/>
            <person name="White M."/>
            <person name="Kvist S."/>
            <person name="Moncalvo J.-M."/>
        </authorList>
    </citation>
    <scope>NUCLEOTIDE SEQUENCE [LARGE SCALE GENOMIC DNA]</scope>
    <source>
        <strain evidence="2">ID-206-W2</strain>
    </source>
</reference>
<gene>
    <name evidence="1" type="ORF">AYI69_g1367</name>
</gene>
<evidence type="ECO:0000313" key="2">
    <source>
        <dbReference type="Proteomes" id="UP000187429"/>
    </source>
</evidence>
<dbReference type="Proteomes" id="UP000187429">
    <property type="component" value="Unassembled WGS sequence"/>
</dbReference>
<dbReference type="AlphaFoldDB" id="A0A1R1YQT5"/>
<keyword evidence="2" id="KW-1185">Reference proteome</keyword>
<evidence type="ECO:0000313" key="1">
    <source>
        <dbReference type="EMBL" id="OMJ29136.1"/>
    </source>
</evidence>
<proteinExistence type="predicted"/>
<name>A0A1R1YQT5_9FUNG</name>
<organism evidence="1 2">
    <name type="scientific">Smittium culicis</name>
    <dbReference type="NCBI Taxonomy" id="133412"/>
    <lineage>
        <taxon>Eukaryota</taxon>
        <taxon>Fungi</taxon>
        <taxon>Fungi incertae sedis</taxon>
        <taxon>Zoopagomycota</taxon>
        <taxon>Kickxellomycotina</taxon>
        <taxon>Harpellomycetes</taxon>
        <taxon>Harpellales</taxon>
        <taxon>Legeriomycetaceae</taxon>
        <taxon>Smittium</taxon>
    </lineage>
</organism>
<comment type="caution">
    <text evidence="1">The sequence shown here is derived from an EMBL/GenBank/DDBJ whole genome shotgun (WGS) entry which is preliminary data.</text>
</comment>
<dbReference type="EMBL" id="LSSM01000368">
    <property type="protein sequence ID" value="OMJ29136.1"/>
    <property type="molecule type" value="Genomic_DNA"/>
</dbReference>
<accession>A0A1R1YQT5</accession>
<protein>
    <submittedName>
        <fullName evidence="1">Uncharacterized protein</fullName>
    </submittedName>
</protein>
<sequence length="98" mass="10605">MFLVGSSLGVHLAFFARSGLIEAPITFDTTPISSKLIFFRPAAKSRFERLLSISTNLLTDAAESSPTFHISSLFLRPQSLQRLASLVSPRPQGGPSPC</sequence>